<evidence type="ECO:0000256" key="1">
    <source>
        <dbReference type="ARBA" id="ARBA00004141"/>
    </source>
</evidence>
<dbReference type="CDD" id="cd03384">
    <property type="entry name" value="PAP2_wunen"/>
    <property type="match status" value="1"/>
</dbReference>
<dbReference type="SUPFAM" id="SSF48317">
    <property type="entry name" value="Acid phosphatase/Vanadium-dependent haloperoxidase"/>
    <property type="match status" value="1"/>
</dbReference>
<evidence type="ECO:0000256" key="3">
    <source>
        <dbReference type="ARBA" id="ARBA00022692"/>
    </source>
</evidence>
<dbReference type="GO" id="GO:0008195">
    <property type="term" value="F:phosphatidate phosphatase activity"/>
    <property type="evidence" value="ECO:0007669"/>
    <property type="project" value="TreeGrafter"/>
</dbReference>
<evidence type="ECO:0000313" key="8">
    <source>
        <dbReference type="Proteomes" id="UP000038045"/>
    </source>
</evidence>
<dbReference type="STRING" id="131310.A0A0N4ZP60"/>
<evidence type="ECO:0000256" key="2">
    <source>
        <dbReference type="ARBA" id="ARBA00008816"/>
    </source>
</evidence>
<comment type="subcellular location">
    <subcellularLocation>
        <location evidence="1">Membrane</location>
        <topology evidence="1">Multi-pass membrane protein</topology>
    </subcellularLocation>
</comment>
<dbReference type="WBParaSite" id="PTRK_0001032100.1">
    <property type="protein sequence ID" value="PTRK_0001032100.1"/>
    <property type="gene ID" value="PTRK_0001032100"/>
</dbReference>
<dbReference type="Pfam" id="PF01569">
    <property type="entry name" value="PAP2"/>
    <property type="match status" value="1"/>
</dbReference>
<feature type="transmembrane region" description="Helical" evidence="6">
    <location>
        <begin position="12"/>
        <end position="34"/>
    </location>
</feature>
<name>A0A0N4ZP60_PARTI</name>
<proteinExistence type="inferred from homology"/>
<dbReference type="PANTHER" id="PTHR10165">
    <property type="entry name" value="LIPID PHOSPHATE PHOSPHATASE"/>
    <property type="match status" value="1"/>
</dbReference>
<evidence type="ECO:0000259" key="7">
    <source>
        <dbReference type="SMART" id="SM00014"/>
    </source>
</evidence>
<reference evidence="9" key="1">
    <citation type="submission" date="2017-02" db="UniProtKB">
        <authorList>
            <consortium name="WormBaseParasite"/>
        </authorList>
    </citation>
    <scope>IDENTIFICATION</scope>
</reference>
<accession>A0A0N4ZP60</accession>
<dbReference type="Gene3D" id="1.20.144.10">
    <property type="entry name" value="Phosphatidic acid phosphatase type 2/haloperoxidase"/>
    <property type="match status" value="1"/>
</dbReference>
<feature type="transmembrane region" description="Helical" evidence="6">
    <location>
        <begin position="241"/>
        <end position="263"/>
    </location>
</feature>
<dbReference type="AlphaFoldDB" id="A0A0N4ZP60"/>
<dbReference type="Proteomes" id="UP000038045">
    <property type="component" value="Unplaced"/>
</dbReference>
<dbReference type="GO" id="GO:0006644">
    <property type="term" value="P:phospholipid metabolic process"/>
    <property type="evidence" value="ECO:0007669"/>
    <property type="project" value="InterPro"/>
</dbReference>
<evidence type="ECO:0000313" key="9">
    <source>
        <dbReference type="WBParaSite" id="PTRK_0001032100.1"/>
    </source>
</evidence>
<dbReference type="InterPro" id="IPR000326">
    <property type="entry name" value="PAP2/HPO"/>
</dbReference>
<sequence length="331" mass="38135">MEGNIILSRIFCDFIILFLCGLSLLFIHLFAQPFQRGFYCDDESIRYPYKPDTVTVPAIAVIGIFIPALLIILTEIFRYLAWEKKCEQYFKSYKFKDRNVNRFIVRLYTFLGFFALGLIFNQLMNSIAKYTIGRQRPHFLEVCKPDIGYQTCPGNHQYITNFTCTGTNAHLNKDSQLSFYSGHTAFSFYGAWYTSLYLQARLYKPIGSRLLIPAVQFALICGASFVAYSRISDYKHHWSDVLVGAIIGSSIGVVVAVCMARVFKLREIPSCEYHHSLDRNIPNNVEMEAGFIPCKDSDAERNIHRQTQFSTYGTRSETQRELNRVQDAHFI</sequence>
<organism evidence="8 9">
    <name type="scientific">Parastrongyloides trichosuri</name>
    <name type="common">Possum-specific nematode worm</name>
    <dbReference type="NCBI Taxonomy" id="131310"/>
    <lineage>
        <taxon>Eukaryota</taxon>
        <taxon>Metazoa</taxon>
        <taxon>Ecdysozoa</taxon>
        <taxon>Nematoda</taxon>
        <taxon>Chromadorea</taxon>
        <taxon>Rhabditida</taxon>
        <taxon>Tylenchina</taxon>
        <taxon>Panagrolaimomorpha</taxon>
        <taxon>Strongyloidoidea</taxon>
        <taxon>Strongyloididae</taxon>
        <taxon>Parastrongyloides</taxon>
    </lineage>
</organism>
<protein>
    <submittedName>
        <fullName evidence="9">AcidPPc domain-containing protein</fullName>
    </submittedName>
</protein>
<dbReference type="GO" id="GO:0046839">
    <property type="term" value="P:phospholipid dephosphorylation"/>
    <property type="evidence" value="ECO:0007669"/>
    <property type="project" value="TreeGrafter"/>
</dbReference>
<evidence type="ECO:0000256" key="5">
    <source>
        <dbReference type="ARBA" id="ARBA00023136"/>
    </source>
</evidence>
<keyword evidence="4 6" id="KW-1133">Transmembrane helix</keyword>
<keyword evidence="8" id="KW-1185">Reference proteome</keyword>
<feature type="domain" description="Phosphatidic acid phosphatase type 2/haloperoxidase" evidence="7">
    <location>
        <begin position="111"/>
        <end position="256"/>
    </location>
</feature>
<dbReference type="PANTHER" id="PTHR10165:SF201">
    <property type="entry name" value="PHOSPHATIDIC ACID PHOSPHATASE TYPE 2_HALOPEROXIDASE DOMAIN-CONTAINING PROTEIN"/>
    <property type="match status" value="1"/>
</dbReference>
<keyword evidence="5 6" id="KW-0472">Membrane</keyword>
<comment type="similarity">
    <text evidence="2">Belongs to the PA-phosphatase related phosphoesterase family.</text>
</comment>
<feature type="transmembrane region" description="Helical" evidence="6">
    <location>
        <begin position="54"/>
        <end position="82"/>
    </location>
</feature>
<feature type="transmembrane region" description="Helical" evidence="6">
    <location>
        <begin position="103"/>
        <end position="120"/>
    </location>
</feature>
<dbReference type="GO" id="GO:0005886">
    <property type="term" value="C:plasma membrane"/>
    <property type="evidence" value="ECO:0007669"/>
    <property type="project" value="TreeGrafter"/>
</dbReference>
<dbReference type="GO" id="GO:0007165">
    <property type="term" value="P:signal transduction"/>
    <property type="evidence" value="ECO:0007669"/>
    <property type="project" value="TreeGrafter"/>
</dbReference>
<dbReference type="InterPro" id="IPR043216">
    <property type="entry name" value="PAP-like"/>
</dbReference>
<feature type="transmembrane region" description="Helical" evidence="6">
    <location>
        <begin position="177"/>
        <end position="198"/>
    </location>
</feature>
<evidence type="ECO:0000256" key="4">
    <source>
        <dbReference type="ARBA" id="ARBA00022989"/>
    </source>
</evidence>
<dbReference type="InterPro" id="IPR036938">
    <property type="entry name" value="PAP2/HPO_sf"/>
</dbReference>
<dbReference type="SMART" id="SM00014">
    <property type="entry name" value="acidPPc"/>
    <property type="match status" value="1"/>
</dbReference>
<evidence type="ECO:0000256" key="6">
    <source>
        <dbReference type="SAM" id="Phobius"/>
    </source>
</evidence>
<feature type="transmembrane region" description="Helical" evidence="6">
    <location>
        <begin position="210"/>
        <end position="229"/>
    </location>
</feature>
<keyword evidence="3 6" id="KW-0812">Transmembrane</keyword>